<organism evidence="2 3">
    <name type="scientific">Chlamydomonas incerta</name>
    <dbReference type="NCBI Taxonomy" id="51695"/>
    <lineage>
        <taxon>Eukaryota</taxon>
        <taxon>Viridiplantae</taxon>
        <taxon>Chlorophyta</taxon>
        <taxon>core chlorophytes</taxon>
        <taxon>Chlorophyceae</taxon>
        <taxon>CS clade</taxon>
        <taxon>Chlamydomonadales</taxon>
        <taxon>Chlamydomonadaceae</taxon>
        <taxon>Chlamydomonas</taxon>
    </lineage>
</organism>
<accession>A0A835VS23</accession>
<name>A0A835VS23_CHLIN</name>
<evidence type="ECO:0000313" key="3">
    <source>
        <dbReference type="Proteomes" id="UP000650467"/>
    </source>
</evidence>
<evidence type="ECO:0000313" key="2">
    <source>
        <dbReference type="EMBL" id="KAG2423434.1"/>
    </source>
</evidence>
<protein>
    <submittedName>
        <fullName evidence="2">Uncharacterized protein</fullName>
    </submittedName>
</protein>
<dbReference type="Proteomes" id="UP000650467">
    <property type="component" value="Unassembled WGS sequence"/>
</dbReference>
<dbReference type="AlphaFoldDB" id="A0A835VS23"/>
<sequence>MMPSTSAPFISPMTPYVPEEEPTRSPPSIKDTGTLRPASEWYPQWMQYRRREDNYVFWQDKFMRCSTDIPWAEKRWTLFSTVWYLVQQLRFIGTPPALRYVAFLGWRALMFQVYAAHKALVLWQCKVDAHLARIGSGGATATFSKTMALRRLHWRNSPLAEALYALNLYKTGRVHLLPPVAKPIPRPTFFWLF</sequence>
<dbReference type="OrthoDB" id="521683at2759"/>
<proteinExistence type="predicted"/>
<reference evidence="2" key="1">
    <citation type="journal article" date="2020" name="bioRxiv">
        <title>Comparative genomics of Chlamydomonas.</title>
        <authorList>
            <person name="Craig R.J."/>
            <person name="Hasan A.R."/>
            <person name="Ness R.W."/>
            <person name="Keightley P.D."/>
        </authorList>
    </citation>
    <scope>NUCLEOTIDE SEQUENCE</scope>
    <source>
        <strain evidence="2">SAG 7.73</strain>
    </source>
</reference>
<dbReference type="EMBL" id="JAEHOC010000079">
    <property type="protein sequence ID" value="KAG2423434.1"/>
    <property type="molecule type" value="Genomic_DNA"/>
</dbReference>
<gene>
    <name evidence="2" type="ORF">HXX76_015305</name>
</gene>
<keyword evidence="3" id="KW-1185">Reference proteome</keyword>
<evidence type="ECO:0000256" key="1">
    <source>
        <dbReference type="SAM" id="MobiDB-lite"/>
    </source>
</evidence>
<comment type="caution">
    <text evidence="2">The sequence shown here is derived from an EMBL/GenBank/DDBJ whole genome shotgun (WGS) entry which is preliminary data.</text>
</comment>
<feature type="region of interest" description="Disordered" evidence="1">
    <location>
        <begin position="1"/>
        <end position="30"/>
    </location>
</feature>